<name>A0ABY7LXZ4_9BACT</name>
<proteinExistence type="predicted"/>
<dbReference type="RefSeq" id="WP_269562172.1">
    <property type="nucleotide sequence ID" value="NZ_CP114768.1"/>
</dbReference>
<geneLocation type="plasmid" evidence="1 2">
    <name>unnamed1</name>
</geneLocation>
<reference evidence="1 2" key="1">
    <citation type="submission" date="2022-12" db="EMBL/GenBank/DDBJ databases">
        <title>Hymenobacter canadensis sp. nov. isolated from lake water of the Cambridge Bay, Canada.</title>
        <authorList>
            <person name="Kim W.H."/>
            <person name="Lee Y.M."/>
        </authorList>
    </citation>
    <scope>NUCLEOTIDE SEQUENCE [LARGE SCALE GENOMIC DNA]</scope>
    <source>
        <strain evidence="1 2">PAMC 29467</strain>
        <plasmid evidence="1 2">unnamed1</plasmid>
    </source>
</reference>
<dbReference type="EMBL" id="CP114768">
    <property type="protein sequence ID" value="WBA44140.1"/>
    <property type="molecule type" value="Genomic_DNA"/>
</dbReference>
<sequence length="132" mass="15214">MEILFTTDCLRVQWHAATGTLEMAWQCFASGDEFRQAVSTTLDLARQHGARNWLSDNRLMRAIRVADQEWYSTALHAPLLALGLRRMAVVESEDAMNRMAVNGLLRQHANTFTFELRQFATLEEARTWLRSE</sequence>
<gene>
    <name evidence="1" type="ORF">O3303_19820</name>
</gene>
<organism evidence="1 2">
    <name type="scientific">Hymenobacter canadensis</name>
    <dbReference type="NCBI Taxonomy" id="2999067"/>
    <lineage>
        <taxon>Bacteria</taxon>
        <taxon>Pseudomonadati</taxon>
        <taxon>Bacteroidota</taxon>
        <taxon>Cytophagia</taxon>
        <taxon>Cytophagales</taxon>
        <taxon>Hymenobacteraceae</taxon>
        <taxon>Hymenobacter</taxon>
    </lineage>
</organism>
<protein>
    <submittedName>
        <fullName evidence="1">STAS/SEC14 domain-containing protein</fullName>
    </submittedName>
</protein>
<evidence type="ECO:0000313" key="1">
    <source>
        <dbReference type="EMBL" id="WBA44140.1"/>
    </source>
</evidence>
<accession>A0ABY7LXZ4</accession>
<evidence type="ECO:0000313" key="2">
    <source>
        <dbReference type="Proteomes" id="UP001211005"/>
    </source>
</evidence>
<keyword evidence="1" id="KW-0614">Plasmid</keyword>
<keyword evidence="2" id="KW-1185">Reference proteome</keyword>
<dbReference type="Proteomes" id="UP001211005">
    <property type="component" value="Plasmid unnamed1"/>
</dbReference>